<protein>
    <submittedName>
        <fullName evidence="1">Uncharacterized protein</fullName>
    </submittedName>
</protein>
<proteinExistence type="predicted"/>
<organism evidence="1 2">
    <name type="scientific">Ganoderma sinense ZZ0214-1</name>
    <dbReference type="NCBI Taxonomy" id="1077348"/>
    <lineage>
        <taxon>Eukaryota</taxon>
        <taxon>Fungi</taxon>
        <taxon>Dikarya</taxon>
        <taxon>Basidiomycota</taxon>
        <taxon>Agaricomycotina</taxon>
        <taxon>Agaricomycetes</taxon>
        <taxon>Polyporales</taxon>
        <taxon>Polyporaceae</taxon>
        <taxon>Ganoderma</taxon>
    </lineage>
</organism>
<reference evidence="1 2" key="1">
    <citation type="journal article" date="2015" name="Sci. Rep.">
        <title>Chromosome-level genome map provides insights into diverse defense mechanisms in the medicinal fungus Ganoderma sinense.</title>
        <authorList>
            <person name="Zhu Y."/>
            <person name="Xu J."/>
            <person name="Sun C."/>
            <person name="Zhou S."/>
            <person name="Xu H."/>
            <person name="Nelson D.R."/>
            <person name="Qian J."/>
            <person name="Song J."/>
            <person name="Luo H."/>
            <person name="Xiang L."/>
            <person name="Li Y."/>
            <person name="Xu Z."/>
            <person name="Ji A."/>
            <person name="Wang L."/>
            <person name="Lu S."/>
            <person name="Hayward A."/>
            <person name="Sun W."/>
            <person name="Li X."/>
            <person name="Schwartz D.C."/>
            <person name="Wang Y."/>
            <person name="Chen S."/>
        </authorList>
    </citation>
    <scope>NUCLEOTIDE SEQUENCE [LARGE SCALE GENOMIC DNA]</scope>
    <source>
        <strain evidence="1 2">ZZ0214-1</strain>
    </source>
</reference>
<sequence>MGGHSGQLLPSLLPPSTFCPPAPKASVVCQSLLHRMSGLDPTAPASASATAVDFSALGGGPAAPPTDLLGVEESDAMQVDAEPVNKDVVDEEMDVVDNREHEKMEIDDLDNVMLDD</sequence>
<keyword evidence="2" id="KW-1185">Reference proteome</keyword>
<evidence type="ECO:0000313" key="1">
    <source>
        <dbReference type="EMBL" id="PIL33120.1"/>
    </source>
</evidence>
<comment type="caution">
    <text evidence="1">The sequence shown here is derived from an EMBL/GenBank/DDBJ whole genome shotgun (WGS) entry which is preliminary data.</text>
</comment>
<dbReference type="AlphaFoldDB" id="A0A2G8SH72"/>
<dbReference type="EMBL" id="AYKW01000008">
    <property type="protein sequence ID" value="PIL33120.1"/>
    <property type="molecule type" value="Genomic_DNA"/>
</dbReference>
<accession>A0A2G8SH72</accession>
<dbReference type="Proteomes" id="UP000230002">
    <property type="component" value="Unassembled WGS sequence"/>
</dbReference>
<gene>
    <name evidence="1" type="ORF">GSI_04569</name>
</gene>
<evidence type="ECO:0000313" key="2">
    <source>
        <dbReference type="Proteomes" id="UP000230002"/>
    </source>
</evidence>
<name>A0A2G8SH72_9APHY</name>